<dbReference type="PANTHER" id="PTHR42850">
    <property type="entry name" value="METALLOPHOSPHOESTERASE"/>
    <property type="match status" value="1"/>
</dbReference>
<dbReference type="Pfam" id="PF13671">
    <property type="entry name" value="AAA_33"/>
    <property type="match status" value="1"/>
</dbReference>
<dbReference type="InterPro" id="IPR041780">
    <property type="entry name" value="MPP_PrpE-like"/>
</dbReference>
<gene>
    <name evidence="3" type="ORF">BDD14_2284</name>
</gene>
<dbReference type="SUPFAM" id="SSF56091">
    <property type="entry name" value="DNA ligase/mRNA capping enzyme, catalytic domain"/>
    <property type="match status" value="1"/>
</dbReference>
<dbReference type="OrthoDB" id="9779903at2"/>
<dbReference type="InterPro" id="IPR050126">
    <property type="entry name" value="Ap4A_hydrolase"/>
</dbReference>
<reference evidence="3 4" key="1">
    <citation type="submission" date="2019-02" db="EMBL/GenBank/DDBJ databases">
        <title>Genomic Encyclopedia of Archaeal and Bacterial Type Strains, Phase II (KMG-II): from individual species to whole genera.</title>
        <authorList>
            <person name="Goeker M."/>
        </authorList>
    </citation>
    <scope>NUCLEOTIDE SEQUENCE [LARGE SCALE GENOMIC DNA]</scope>
    <source>
        <strain evidence="3 4">DSM 18101</strain>
    </source>
</reference>
<dbReference type="CDD" id="cd07423">
    <property type="entry name" value="MPP_Prp_like"/>
    <property type="match status" value="1"/>
</dbReference>
<dbReference type="InterPro" id="IPR027417">
    <property type="entry name" value="P-loop_NTPase"/>
</dbReference>
<dbReference type="Gene3D" id="3.30.470.30">
    <property type="entry name" value="DNA ligase/mRNA capping enzyme"/>
    <property type="match status" value="2"/>
</dbReference>
<dbReference type="NCBIfam" id="TIGR04075">
    <property type="entry name" value="bacter_Pnkp"/>
    <property type="match status" value="1"/>
</dbReference>
<comment type="caution">
    <text evidence="3">The sequence shown here is derived from an EMBL/GenBank/DDBJ whole genome shotgun (WGS) entry which is preliminary data.</text>
</comment>
<dbReference type="Pfam" id="PF00149">
    <property type="entry name" value="Metallophos"/>
    <property type="match status" value="1"/>
</dbReference>
<dbReference type="AlphaFoldDB" id="A0A4Q7YUM0"/>
<dbReference type="InterPro" id="IPR004843">
    <property type="entry name" value="Calcineurin-like_PHP"/>
</dbReference>
<dbReference type="GO" id="GO:0016301">
    <property type="term" value="F:kinase activity"/>
    <property type="evidence" value="ECO:0007669"/>
    <property type="project" value="UniProtKB-KW"/>
</dbReference>
<dbReference type="GO" id="GO:0016791">
    <property type="term" value="F:phosphatase activity"/>
    <property type="evidence" value="ECO:0007669"/>
    <property type="project" value="TreeGrafter"/>
</dbReference>
<keyword evidence="3" id="KW-0808">Transferase</keyword>
<dbReference type="Gene3D" id="3.40.50.300">
    <property type="entry name" value="P-loop containing nucleotide triphosphate hydrolases"/>
    <property type="match status" value="1"/>
</dbReference>
<dbReference type="InterPro" id="IPR029052">
    <property type="entry name" value="Metallo-depent_PP-like"/>
</dbReference>
<dbReference type="PANTHER" id="PTHR42850:SF7">
    <property type="entry name" value="BIS(5'-NUCLEOSYL)-TETRAPHOSPHATASE PRPE [ASYMMETRICAL]"/>
    <property type="match status" value="1"/>
</dbReference>
<name>A0A4Q7YUM0_9BACT</name>
<keyword evidence="4" id="KW-1185">Reference proteome</keyword>
<evidence type="ECO:0000313" key="3">
    <source>
        <dbReference type="EMBL" id="RZU40801.1"/>
    </source>
</evidence>
<dbReference type="InterPro" id="IPR006186">
    <property type="entry name" value="Ser/Thr-sp_prot-phosphatase"/>
</dbReference>
<protein>
    <submittedName>
        <fullName evidence="3">Polynucleotide 3'-phosphatase /polynucleotide 5'-hydroxyl-kinase /polynucleotide 2',3'-cyclic phosphate phosphodiesterase</fullName>
    </submittedName>
</protein>
<feature type="domain" description="Polynucleotide kinase-phosphatase ligase" evidence="2">
    <location>
        <begin position="469"/>
        <end position="846"/>
    </location>
</feature>
<sequence length="851" mass="95399">MKISVPELSLVLLVGPSGCGKSSFARKHFLPTEVVSSDFCRALVSDNENDQSATGDAFDLLHEIIRKRLARGRLTVVDATNVQPEARKSLIALAKEYHLFAEAIVFDLPERLCQDRNTLRPDRQFGPHVIRNQSQQLRRSLRGLEREGIRHVFKLSSAEEVDSVTIERQPLWNNKKTEHGPFDIVGDVHGCFDELVELMGRLSYTVDQQDDAYSVSSPDGRKLVFVGDLVDRGPGTIKVLRLVSSLVHSGQAFCVPGNHDMKLVRALRGRDVKRTYGLAETMEQLGQESEAFRVEVAKFLDGLVSHLVFDDGKLVVAHAGLKEAMHGRGSGAVREFALFGETTGETDEFRLPVRYNWAADYRGKALVVYGHTPVPEPLFLNNTVNIDTGCVFGGELTALRYPEREIVSVKAHQTYYEPARPFLPEASETPRLLQHAQDDVLDLADVVGKRLIDTRLKPKITIREENAIAALEVMSRFASDPKWLIYLPPTMSPTETSKHEDLLEHPDEAFAFYRKEGISTVVCEQKHMGSRAVVVLCKDESVSQKRFGVVQASMGTVYTRTGRRFFTNDELERQFLIRLLGAVNESGLWDELGTDWLCLDCELMPWSAKAQELLQKQYAPVGNAGLHALKAESDIIAQAMLRVPGLEALSTQTTARLDAVDHYTRAYRQYCWPVNSLGDLKLAPFHILASEGAVHTDKTHTWHMEMIGRLCGADTELLLATPFHVVNLEDERSSANAVAWWMEMTSRGGEGMVVKPLNFIAEGRRGVTQPAIKCRGSEYLRIIYGPEYLLPENLERLRPRNVGAKRSLASREFALGIEALERFVRREPLRLTHECVFGVLALESEPVDPRL</sequence>
<organism evidence="3 4">
    <name type="scientific">Edaphobacter modestus</name>
    <dbReference type="NCBI Taxonomy" id="388466"/>
    <lineage>
        <taxon>Bacteria</taxon>
        <taxon>Pseudomonadati</taxon>
        <taxon>Acidobacteriota</taxon>
        <taxon>Terriglobia</taxon>
        <taxon>Terriglobales</taxon>
        <taxon>Acidobacteriaceae</taxon>
        <taxon>Edaphobacter</taxon>
    </lineage>
</organism>
<evidence type="ECO:0000313" key="4">
    <source>
        <dbReference type="Proteomes" id="UP000292958"/>
    </source>
</evidence>
<dbReference type="RefSeq" id="WP_130418823.1">
    <property type="nucleotide sequence ID" value="NZ_SHKW01000001.1"/>
</dbReference>
<feature type="domain" description="Calcineurin-like phosphoesterase" evidence="1">
    <location>
        <begin position="181"/>
        <end position="375"/>
    </location>
</feature>
<dbReference type="Proteomes" id="UP000292958">
    <property type="component" value="Unassembled WGS sequence"/>
</dbReference>
<dbReference type="GO" id="GO:0005737">
    <property type="term" value="C:cytoplasm"/>
    <property type="evidence" value="ECO:0007669"/>
    <property type="project" value="TreeGrafter"/>
</dbReference>
<dbReference type="SUPFAM" id="SSF52540">
    <property type="entry name" value="P-loop containing nucleoside triphosphate hydrolases"/>
    <property type="match status" value="1"/>
</dbReference>
<dbReference type="InterPro" id="IPR032380">
    <property type="entry name" value="PNKP_ligase_dom"/>
</dbReference>
<dbReference type="InterPro" id="IPR024028">
    <property type="entry name" value="PNKP_bac"/>
</dbReference>
<dbReference type="Pfam" id="PF16542">
    <property type="entry name" value="PNKP_ligase"/>
    <property type="match status" value="1"/>
</dbReference>
<dbReference type="PRINTS" id="PR00114">
    <property type="entry name" value="STPHPHTASE"/>
</dbReference>
<dbReference type="Gene3D" id="3.60.21.10">
    <property type="match status" value="1"/>
</dbReference>
<accession>A0A4Q7YUM0</accession>
<dbReference type="SUPFAM" id="SSF56300">
    <property type="entry name" value="Metallo-dependent phosphatases"/>
    <property type="match status" value="1"/>
</dbReference>
<evidence type="ECO:0000259" key="2">
    <source>
        <dbReference type="Pfam" id="PF16542"/>
    </source>
</evidence>
<proteinExistence type="predicted"/>
<evidence type="ECO:0000259" key="1">
    <source>
        <dbReference type="Pfam" id="PF00149"/>
    </source>
</evidence>
<keyword evidence="3" id="KW-0418">Kinase</keyword>
<dbReference type="EMBL" id="SHKW01000001">
    <property type="protein sequence ID" value="RZU40801.1"/>
    <property type="molecule type" value="Genomic_DNA"/>
</dbReference>